<dbReference type="AlphaFoldDB" id="A0A1I1KFD0"/>
<dbReference type="InterPro" id="IPR000182">
    <property type="entry name" value="GNAT_dom"/>
</dbReference>
<dbReference type="RefSeq" id="WP_091983287.1">
    <property type="nucleotide sequence ID" value="NZ_FOLO01000012.1"/>
</dbReference>
<dbReference type="InterPro" id="IPR016181">
    <property type="entry name" value="Acyl_CoA_acyltransferase"/>
</dbReference>
<evidence type="ECO:0000259" key="2">
    <source>
        <dbReference type="PROSITE" id="PS51186"/>
    </source>
</evidence>
<sequence>MNIELTTSASKEDKKIVSQGIIAFNKHCIPDLEPNEDEVNFSVFARNDSNKITGGIRCICYWNTLHIELLWLSEECRGQGIGKKLIEKAEFFAKQNGCEKAFVETTSWQAKPFYEKSGYEHVATLPERPKGHASHYLTKTLI</sequence>
<organism evidence="3 4">
    <name type="scientific">Pseudoalteromonas denitrificans DSM 6059</name>
    <dbReference type="NCBI Taxonomy" id="1123010"/>
    <lineage>
        <taxon>Bacteria</taxon>
        <taxon>Pseudomonadati</taxon>
        <taxon>Pseudomonadota</taxon>
        <taxon>Gammaproteobacteria</taxon>
        <taxon>Alteromonadales</taxon>
        <taxon>Pseudoalteromonadaceae</taxon>
        <taxon>Pseudoalteromonas</taxon>
    </lineage>
</organism>
<dbReference type="OrthoDB" id="9787920at2"/>
<dbReference type="PANTHER" id="PTHR13947:SF37">
    <property type="entry name" value="LD18367P"/>
    <property type="match status" value="1"/>
</dbReference>
<gene>
    <name evidence="3" type="ORF">SAMN02745724_01997</name>
</gene>
<dbReference type="GO" id="GO:0008080">
    <property type="term" value="F:N-acetyltransferase activity"/>
    <property type="evidence" value="ECO:0007669"/>
    <property type="project" value="InterPro"/>
</dbReference>
<keyword evidence="1 3" id="KW-0808">Transferase</keyword>
<dbReference type="Proteomes" id="UP000198862">
    <property type="component" value="Unassembled WGS sequence"/>
</dbReference>
<dbReference type="Gene3D" id="3.40.630.30">
    <property type="match status" value="1"/>
</dbReference>
<reference evidence="3 4" key="1">
    <citation type="submission" date="2016-10" db="EMBL/GenBank/DDBJ databases">
        <authorList>
            <person name="de Groot N.N."/>
        </authorList>
    </citation>
    <scope>NUCLEOTIDE SEQUENCE [LARGE SCALE GENOMIC DNA]</scope>
    <source>
        <strain evidence="3 4">DSM 6059</strain>
    </source>
</reference>
<dbReference type="EMBL" id="FOLO01000012">
    <property type="protein sequence ID" value="SFC57418.1"/>
    <property type="molecule type" value="Genomic_DNA"/>
</dbReference>
<dbReference type="PROSITE" id="PS51186">
    <property type="entry name" value="GNAT"/>
    <property type="match status" value="1"/>
</dbReference>
<dbReference type="CDD" id="cd04301">
    <property type="entry name" value="NAT_SF"/>
    <property type="match status" value="1"/>
</dbReference>
<evidence type="ECO:0000313" key="3">
    <source>
        <dbReference type="EMBL" id="SFC57418.1"/>
    </source>
</evidence>
<dbReference type="SUPFAM" id="SSF55729">
    <property type="entry name" value="Acyl-CoA N-acyltransferases (Nat)"/>
    <property type="match status" value="1"/>
</dbReference>
<protein>
    <submittedName>
        <fullName evidence="3">Acetyltransferase (GNAT) family protein</fullName>
    </submittedName>
</protein>
<feature type="domain" description="N-acetyltransferase" evidence="2">
    <location>
        <begin position="3"/>
        <end position="142"/>
    </location>
</feature>
<name>A0A1I1KFD0_9GAMM</name>
<proteinExistence type="predicted"/>
<dbReference type="STRING" id="1123010.SAMN02745724_01997"/>
<evidence type="ECO:0000313" key="4">
    <source>
        <dbReference type="Proteomes" id="UP000198862"/>
    </source>
</evidence>
<dbReference type="Pfam" id="PF00583">
    <property type="entry name" value="Acetyltransf_1"/>
    <property type="match status" value="1"/>
</dbReference>
<dbReference type="InterPro" id="IPR050769">
    <property type="entry name" value="NAT_camello-type"/>
</dbReference>
<evidence type="ECO:0000256" key="1">
    <source>
        <dbReference type="ARBA" id="ARBA00022679"/>
    </source>
</evidence>
<accession>A0A1I1KFD0</accession>
<dbReference type="PANTHER" id="PTHR13947">
    <property type="entry name" value="GNAT FAMILY N-ACETYLTRANSFERASE"/>
    <property type="match status" value="1"/>
</dbReference>
<keyword evidence="4" id="KW-1185">Reference proteome</keyword>